<protein>
    <submittedName>
        <fullName evidence="1">Uncharacterized protein</fullName>
    </submittedName>
</protein>
<dbReference type="Gene3D" id="3.60.10.10">
    <property type="entry name" value="Endonuclease/exonuclease/phosphatase"/>
    <property type="match status" value="1"/>
</dbReference>
<dbReference type="InterPro" id="IPR036691">
    <property type="entry name" value="Endo/exonu/phosph_ase_sf"/>
</dbReference>
<comment type="caution">
    <text evidence="1">The sequence shown here is derived from an EMBL/GenBank/DDBJ whole genome shotgun (WGS) entry which is preliminary data.</text>
</comment>
<dbReference type="Proteomes" id="UP001162483">
    <property type="component" value="Unassembled WGS sequence"/>
</dbReference>
<proteinExistence type="predicted"/>
<dbReference type="SUPFAM" id="SSF56219">
    <property type="entry name" value="DNase I-like"/>
    <property type="match status" value="1"/>
</dbReference>
<keyword evidence="2" id="KW-1185">Reference proteome</keyword>
<evidence type="ECO:0000313" key="1">
    <source>
        <dbReference type="EMBL" id="CAI9561909.1"/>
    </source>
</evidence>
<name>A0ABN9CP46_9NEOB</name>
<organism evidence="1 2">
    <name type="scientific">Staurois parvus</name>
    <dbReference type="NCBI Taxonomy" id="386267"/>
    <lineage>
        <taxon>Eukaryota</taxon>
        <taxon>Metazoa</taxon>
        <taxon>Chordata</taxon>
        <taxon>Craniata</taxon>
        <taxon>Vertebrata</taxon>
        <taxon>Euteleostomi</taxon>
        <taxon>Amphibia</taxon>
        <taxon>Batrachia</taxon>
        <taxon>Anura</taxon>
        <taxon>Neobatrachia</taxon>
        <taxon>Ranoidea</taxon>
        <taxon>Ranidae</taxon>
        <taxon>Staurois</taxon>
    </lineage>
</organism>
<accession>A0ABN9CP46</accession>
<sequence>MYSRLDYILVDNQLIERVAKVEIEAMTLSDHIPVKMKLGWGKRLTGGIGWKLNEALLLDQEIDQRIREEIERFFQENETGEVSVATVWESHKAYIRGILIASAAKKKRERREKLTGLLKEIFDLEQIHKNSIRKEITQKITK</sequence>
<dbReference type="EMBL" id="CATNWA010011501">
    <property type="protein sequence ID" value="CAI9561909.1"/>
    <property type="molecule type" value="Genomic_DNA"/>
</dbReference>
<gene>
    <name evidence="1" type="ORF">SPARVUS_LOCUS5523053</name>
</gene>
<evidence type="ECO:0000313" key="2">
    <source>
        <dbReference type="Proteomes" id="UP001162483"/>
    </source>
</evidence>
<reference evidence="1" key="1">
    <citation type="submission" date="2023-05" db="EMBL/GenBank/DDBJ databases">
        <authorList>
            <person name="Stuckert A."/>
        </authorList>
    </citation>
    <scope>NUCLEOTIDE SEQUENCE</scope>
</reference>